<proteinExistence type="predicted"/>
<evidence type="ECO:0000256" key="1">
    <source>
        <dbReference type="SAM" id="MobiDB-lite"/>
    </source>
</evidence>
<dbReference type="EMBL" id="JADFFM010000002">
    <property type="protein sequence ID" value="MBE9668264.1"/>
    <property type="molecule type" value="Genomic_DNA"/>
</dbReference>
<dbReference type="Proteomes" id="UP000632774">
    <property type="component" value="Unassembled WGS sequence"/>
</dbReference>
<feature type="compositionally biased region" description="Low complexity" evidence="1">
    <location>
        <begin position="1076"/>
        <end position="1105"/>
    </location>
</feature>
<evidence type="ECO:0000313" key="2">
    <source>
        <dbReference type="EMBL" id="MBE9668264.1"/>
    </source>
</evidence>
<feature type="region of interest" description="Disordered" evidence="1">
    <location>
        <begin position="1072"/>
        <end position="1112"/>
    </location>
</feature>
<gene>
    <name evidence="2" type="ORF">IRJ18_17975</name>
</gene>
<evidence type="ECO:0000313" key="3">
    <source>
        <dbReference type="Proteomes" id="UP000632774"/>
    </source>
</evidence>
<comment type="caution">
    <text evidence="2">The sequence shown here is derived from an EMBL/GenBank/DDBJ whole genome shotgun (WGS) entry which is preliminary data.</text>
</comment>
<protein>
    <recommendedName>
        <fullName evidence="4">YD repeat-containing protein</fullName>
    </recommendedName>
</protein>
<accession>A0ABR9XLK7</accession>
<reference evidence="2 3" key="1">
    <citation type="submission" date="2020-10" db="EMBL/GenBank/DDBJ databases">
        <title>Mucilaginibacter mali sp. nov., isolated from rhizosphere soil of apple orchard.</title>
        <authorList>
            <person name="Lee J.-S."/>
            <person name="Kim H.S."/>
            <person name="Kim J.-S."/>
        </authorList>
    </citation>
    <scope>NUCLEOTIDE SEQUENCE [LARGE SCALE GENOMIC DNA]</scope>
    <source>
        <strain evidence="2 3">KCTC 23157</strain>
    </source>
</reference>
<evidence type="ECO:0008006" key="4">
    <source>
        <dbReference type="Google" id="ProtNLM"/>
    </source>
</evidence>
<organism evidence="2 3">
    <name type="scientific">Mucilaginibacter boryungensis</name>
    <dbReference type="NCBI Taxonomy" id="768480"/>
    <lineage>
        <taxon>Bacteria</taxon>
        <taxon>Pseudomonadati</taxon>
        <taxon>Bacteroidota</taxon>
        <taxon>Sphingobacteriia</taxon>
        <taxon>Sphingobacteriales</taxon>
        <taxon>Sphingobacteriaceae</taxon>
        <taxon>Mucilaginibacter</taxon>
    </lineage>
</organism>
<name>A0ABR9XLK7_9SPHI</name>
<keyword evidence="3" id="KW-1185">Reference proteome</keyword>
<dbReference type="RefSeq" id="WP_194107678.1">
    <property type="nucleotide sequence ID" value="NZ_JADFFM010000002.1"/>
</dbReference>
<sequence length="1132" mass="124381">MPTVIPPSPEAQALARYGEIPVSYSTGVPDIDIPLYNVSIGKLSLPINISYHSSGIKVRDIASIVGLGWVLNAGGMVSRTVLGHADENPANYTSIYKTASDITTAILAAQTFGQKVDVSGQMTNLSNGDYESESDRYTYNFNGHSGAFRYDINGNMHMVPYAPVKITKNYLNNDPSVPQDMYFTIVDEQGTQYIFKAGEVSSQGGGGPLTGWNVTKIISADGNDEINFSYSTGETIEQLSQTWTVITGDTYNAGTGVPGRQTTVINPVTATYHSPQRLVSITTKNALITFDYLADRTDGRQFRINKVTVYSLPSNTIIKQVSFDQSYFGSSANHTLRMRLDALHISNQSTAVQNYSFVYNDGEAPGYYYTPGYMYEGSGLPYIIKEDYWGYNGGNGGLPSEFLNFLNSSELAAYGGNLNPCAVCMQAYMLREIHYPTGGKTTFEYEPNQTNNPNFYGYPNQVNANNGIVGGLRIKSIKSYADNTSSPTSQKNYTYDGIGAEQQISPALFRYVQQYYYYDSDGYSASPTGHPTTIKFLGIVSKDVVTSSSVFPLTIMDGSPVIYSQVTEYNGTSANNIGKTVYTYDVSRQSTMTFQDIQSAPRFIASYHWDKGTNNPLLQKKEYYKNENGVYTLVKKTENQYSYLKTNSEFITGVKVAQFMTFKDVENYFPSTYAEVSPDDYVHSFNYEDTKGFEDVSVLTQTQTTDNSDPAHPVVQTVSYQYSNEDHLQPTQKTVSSSNTDTWITQYKYPHDFSGQSPYNLMVNTFHIWSPVIEQLEYKNNTGNFLQSTKTDYGIWNGNNAQIYPSTVYSKKSASSYDSRVQLLGYDTNGNIQSVKKVGGPKINYVYGYGGHLPIAQITSADYSTIETLLGGSTAVQAFRDILYPTDAQVNNFLTPLRVSSNLPNAQVITYTYQPLVGMTSATDARGNTITYEYDNFQRLINVKDQNGNIKTHYCYNYAGQQTDCTVPVVPVTQMVYAKLIPNNSYSTLISGYSHTFNDYLARLYTDAACTIPYTTPTNLTVSYLQAVTTTDSNNNSTTNTYIQGVVVPANSNTGNTGYIDVSGCFADGQGTMSQTSKTTTTTKTTTTKAASKTSSTSGGATTNGLPGGGEGTSCNTTVITITTGTGYTPVN</sequence>